<dbReference type="AlphaFoldDB" id="A0A7C5L7C2"/>
<protein>
    <submittedName>
        <fullName evidence="2">Metallopeptidase</fullName>
    </submittedName>
</protein>
<comment type="caution">
    <text evidence="2">The sequence shown here is derived from an EMBL/GenBank/DDBJ whole genome shotgun (WGS) entry which is preliminary data.</text>
</comment>
<dbReference type="EMBL" id="DRWN01000023">
    <property type="protein sequence ID" value="HHK68062.1"/>
    <property type="molecule type" value="Genomic_DNA"/>
</dbReference>
<reference evidence="2" key="1">
    <citation type="journal article" date="2020" name="mSystems">
        <title>Genome- and Community-Level Interaction Insights into Carbon Utilization and Element Cycling Functions of Hydrothermarchaeota in Hydrothermal Sediment.</title>
        <authorList>
            <person name="Zhou Z."/>
            <person name="Liu Y."/>
            <person name="Xu W."/>
            <person name="Pan J."/>
            <person name="Luo Z.H."/>
            <person name="Li M."/>
        </authorList>
    </citation>
    <scope>NUCLEOTIDE SEQUENCE [LARGE SCALE GENOMIC DNA]</scope>
    <source>
        <strain evidence="2">SpSt-1056</strain>
    </source>
</reference>
<sequence>MITYRRAPDLEERVRMLVERAGLHYVDVDRVRCVRSYGSASKGVSARIHSVSKAFLTGFGMKPAYVIEFITETFEKLSKEQQDKVIIHELLHIPKSFGGGLLPHGRLDFRKDVETINKIVKNST</sequence>
<accession>A0A7C5L7C2</accession>
<dbReference type="InterPro" id="IPR043998">
    <property type="entry name" value="Put_Metallopep"/>
</dbReference>
<proteinExistence type="predicted"/>
<gene>
    <name evidence="2" type="ORF">ENM11_02755</name>
</gene>
<name>A0A7C5L7C2_CALS0</name>
<organism evidence="2">
    <name type="scientific">Caldiarchaeum subterraneum</name>
    <dbReference type="NCBI Taxonomy" id="311458"/>
    <lineage>
        <taxon>Archaea</taxon>
        <taxon>Nitrososphaerota</taxon>
        <taxon>Candidatus Caldarchaeales</taxon>
        <taxon>Candidatus Caldarchaeaceae</taxon>
        <taxon>Candidatus Caldarchaeum</taxon>
    </lineage>
</organism>
<evidence type="ECO:0000259" key="1">
    <source>
        <dbReference type="Pfam" id="PF18894"/>
    </source>
</evidence>
<feature type="domain" description="Putative phage metallopeptidase" evidence="1">
    <location>
        <begin position="4"/>
        <end position="117"/>
    </location>
</feature>
<evidence type="ECO:0000313" key="2">
    <source>
        <dbReference type="EMBL" id="HHK68062.1"/>
    </source>
</evidence>
<dbReference type="Pfam" id="PF18894">
    <property type="entry name" value="PhageMetallopep"/>
    <property type="match status" value="1"/>
</dbReference>